<dbReference type="FunFam" id="3.30.420.60:FF:000002">
    <property type="entry name" value="Protein pelota homolog"/>
    <property type="match status" value="1"/>
</dbReference>
<dbReference type="InterPro" id="IPR005140">
    <property type="entry name" value="eRF1_Pelota-like_N"/>
</dbReference>
<dbReference type="FunFam" id="2.30.30.870:FF:000001">
    <property type="entry name" value="Protein pelota homolog"/>
    <property type="match status" value="1"/>
</dbReference>
<dbReference type="InterPro" id="IPR005142">
    <property type="entry name" value="eRF1_3"/>
</dbReference>
<dbReference type="GO" id="GO:0070966">
    <property type="term" value="P:nuclear-transcribed mRNA catabolic process, no-go decay"/>
    <property type="evidence" value="ECO:0007669"/>
    <property type="project" value="InterPro"/>
</dbReference>
<accession>A0A7T1L7A0</accession>
<feature type="domain" description="eRF1/Pelota-like N-terminal" evidence="7">
    <location>
        <begin position="1"/>
        <end position="130"/>
    </location>
</feature>
<evidence type="ECO:0000256" key="5">
    <source>
        <dbReference type="ARBA" id="ARBA00022723"/>
    </source>
</evidence>
<dbReference type="EMBL" id="MT488386">
    <property type="protein sequence ID" value="QPO25120.1"/>
    <property type="molecule type" value="mRNA"/>
</dbReference>
<comment type="cofactor">
    <cofactor evidence="1 6">
        <name>a divalent metal cation</name>
        <dbReference type="ChEBI" id="CHEBI:60240"/>
    </cofactor>
</comment>
<dbReference type="Pfam" id="PF03465">
    <property type="entry name" value="eRF1_3"/>
    <property type="match status" value="1"/>
</dbReference>
<reference evidence="8" key="2">
    <citation type="submission" date="2020-05" db="EMBL/GenBank/DDBJ databases">
        <authorList>
            <person name="Jimenez-Gutierrez S."/>
            <person name="Montes-Dominguez L."/>
            <person name="Avena-Soto A."/>
            <person name="Jimenez-Gutierrez L.R."/>
        </authorList>
    </citation>
    <scope>NUCLEOTIDE SEQUENCE</scope>
</reference>
<keyword evidence="4 6" id="KW-0963">Cytoplasm</keyword>
<evidence type="ECO:0000256" key="6">
    <source>
        <dbReference type="RuleBase" id="RU362019"/>
    </source>
</evidence>
<dbReference type="GO" id="GO:0071025">
    <property type="term" value="P:RNA surveillance"/>
    <property type="evidence" value="ECO:0007669"/>
    <property type="project" value="InterPro"/>
</dbReference>
<dbReference type="Gene3D" id="2.30.30.870">
    <property type="entry name" value="Pelota, domain A"/>
    <property type="match status" value="1"/>
</dbReference>
<organism evidence="8">
    <name type="scientific">Callinectes arcuatus</name>
    <name type="common">Arched swimming crab</name>
    <dbReference type="NCBI Taxonomy" id="257891"/>
    <lineage>
        <taxon>Eukaryota</taxon>
        <taxon>Metazoa</taxon>
        <taxon>Ecdysozoa</taxon>
        <taxon>Arthropoda</taxon>
        <taxon>Crustacea</taxon>
        <taxon>Multicrustacea</taxon>
        <taxon>Malacostraca</taxon>
        <taxon>Eumalacostraca</taxon>
        <taxon>Eucarida</taxon>
        <taxon>Decapoda</taxon>
        <taxon>Pleocyemata</taxon>
        <taxon>Brachyura</taxon>
        <taxon>Eubrachyura</taxon>
        <taxon>Portunoidea</taxon>
        <taxon>Portunidae</taxon>
        <taxon>Portuninae</taxon>
        <taxon>Callinectes</taxon>
    </lineage>
</organism>
<dbReference type="GO" id="GO:0046872">
    <property type="term" value="F:metal ion binding"/>
    <property type="evidence" value="ECO:0007669"/>
    <property type="project" value="UniProtKB-KW"/>
</dbReference>
<dbReference type="Pfam" id="PF03464">
    <property type="entry name" value="eRF1_2"/>
    <property type="match status" value="1"/>
</dbReference>
<dbReference type="NCBIfam" id="TIGR00111">
    <property type="entry name" value="pelota"/>
    <property type="match status" value="1"/>
</dbReference>
<dbReference type="AlphaFoldDB" id="A0A7T1L7A0"/>
<dbReference type="SUPFAM" id="SSF53137">
    <property type="entry name" value="Translational machinery components"/>
    <property type="match status" value="1"/>
</dbReference>
<comment type="similarity">
    <text evidence="3 6">Belongs to the eukaryotic release factor 1 family. Pelota subfamily.</text>
</comment>
<dbReference type="GO" id="GO:0070651">
    <property type="term" value="P:nonfunctional rRNA decay"/>
    <property type="evidence" value="ECO:0007669"/>
    <property type="project" value="TreeGrafter"/>
</dbReference>
<dbReference type="InterPro" id="IPR042226">
    <property type="entry name" value="eFR1_2_sf"/>
</dbReference>
<protein>
    <recommendedName>
        <fullName evidence="6">Protein pelota homolog</fullName>
    </recommendedName>
</protein>
<dbReference type="SUPFAM" id="SSF159065">
    <property type="entry name" value="Dom34/Pelota N-terminal domain-like"/>
    <property type="match status" value="1"/>
</dbReference>
<dbReference type="InterPro" id="IPR029064">
    <property type="entry name" value="Ribosomal_eL30-like_sf"/>
</dbReference>
<evidence type="ECO:0000256" key="4">
    <source>
        <dbReference type="ARBA" id="ARBA00022490"/>
    </source>
</evidence>
<dbReference type="SMART" id="SM01194">
    <property type="entry name" value="eRF1_1"/>
    <property type="match status" value="1"/>
</dbReference>
<dbReference type="InterPro" id="IPR004405">
    <property type="entry name" value="TF_pelota"/>
</dbReference>
<dbReference type="InterPro" id="IPR038069">
    <property type="entry name" value="Pelota/DOM34_N"/>
</dbReference>
<dbReference type="SUPFAM" id="SSF55315">
    <property type="entry name" value="L30e-like"/>
    <property type="match status" value="1"/>
</dbReference>
<comment type="subcellular location">
    <subcellularLocation>
        <location evidence="2 6">Cytoplasm</location>
    </subcellularLocation>
</comment>
<dbReference type="PANTHER" id="PTHR10853:SF0">
    <property type="entry name" value="PROTEIN PELOTA HOMOLOG"/>
    <property type="match status" value="1"/>
</dbReference>
<keyword evidence="5 6" id="KW-0479">Metal-binding</keyword>
<dbReference type="GO" id="GO:0005737">
    <property type="term" value="C:cytoplasm"/>
    <property type="evidence" value="ECO:0007669"/>
    <property type="project" value="UniProtKB-SubCell"/>
</dbReference>
<comment type="function">
    <text evidence="6">Component of the Pelota-HBS1L complex, a complex that recognizes stalled ribosomes and triggers the No-Go Decay (NGD) pathway. In the Pelota-HBS1L complex, pelo recognizes ribosomes stalled at the 3' end of an mRNA and engages stalled ribosomes by destabilizing mRNA in the mRNA channel.</text>
</comment>
<name>A0A7T1L7A0_CALAT</name>
<evidence type="ECO:0000256" key="2">
    <source>
        <dbReference type="ARBA" id="ARBA00004496"/>
    </source>
</evidence>
<dbReference type="PANTHER" id="PTHR10853">
    <property type="entry name" value="PELOTA"/>
    <property type="match status" value="1"/>
</dbReference>
<evidence type="ECO:0000256" key="1">
    <source>
        <dbReference type="ARBA" id="ARBA00001968"/>
    </source>
</evidence>
<dbReference type="GO" id="GO:0070481">
    <property type="term" value="P:nuclear-transcribed mRNA catabolic process, non-stop decay"/>
    <property type="evidence" value="ECO:0007669"/>
    <property type="project" value="InterPro"/>
</dbReference>
<dbReference type="Gene3D" id="3.30.1330.30">
    <property type="match status" value="1"/>
</dbReference>
<dbReference type="FunFam" id="3.30.1330.30:FF:000008">
    <property type="entry name" value="Protein pelota homolog"/>
    <property type="match status" value="1"/>
</dbReference>
<sequence length="385" mass="43351">MKLIHKEIDKDGRGKMVLLPDEGEDMWHTYNIVMEGDRLRASTIRKVQQASVTGSSTSSRVRTTITIQVEAITFDTGACMLRVKGRNVEENQYIKMGAYHTVDLELNRKFTIFKEQWDSVTIERVETACDPAAHADLAAVVMQEGLAFVCLITSAMTVDRAKIVYNIPKKGKADDTQRKKALTKYYDQVMTAILRHLNFDVVKAVVIASPGFVKDQFFDHMMKNAVQTDNKLLLENKSKFVLVHSSSGFKHSLREVLEDPAVAMRLSDTKAAGETKALQQFMALLASDPDRAYYGIKHVERANDSQAIETLLVSDTLFRSKDLPERQRYVRLVDSVKENGGEVRIFSSLHVSGEQLDQMTGVAALLRFPMPEIEEEDHSLDSDSE</sequence>
<dbReference type="InterPro" id="IPR058547">
    <property type="entry name" value="Pelota_N"/>
</dbReference>
<dbReference type="Gene3D" id="3.30.420.60">
    <property type="entry name" value="eRF1 domain 2"/>
    <property type="match status" value="1"/>
</dbReference>
<dbReference type="InterPro" id="IPR005141">
    <property type="entry name" value="eRF1_2"/>
</dbReference>
<evidence type="ECO:0000256" key="3">
    <source>
        <dbReference type="ARBA" id="ARBA00009504"/>
    </source>
</evidence>
<proteinExistence type="evidence at transcript level"/>
<evidence type="ECO:0000313" key="8">
    <source>
        <dbReference type="EMBL" id="QPO25120.1"/>
    </source>
</evidence>
<reference evidence="8" key="1">
    <citation type="journal article" date="2019" name="Crustaceana">
        <title>Crustacean vitellogenin: a systematic and experimental analysis of their genes, genomes, mRNAs and proteins; and perspective to Next Generation Sequencing.</title>
        <authorList>
            <person name="Montes-Dominguez A.L."/>
            <person name="Avena-Soto J.A."/>
            <person name="Jimenez-Gutierrez S."/>
            <person name="Jimenez-Gutierrez L.R."/>
        </authorList>
    </citation>
    <scope>NUCLEOTIDE SEQUENCE</scope>
</reference>
<evidence type="ECO:0000259" key="7">
    <source>
        <dbReference type="SMART" id="SM01194"/>
    </source>
</evidence>
<dbReference type="Pfam" id="PF26356">
    <property type="entry name" value="Pelota_N"/>
    <property type="match status" value="1"/>
</dbReference>
<dbReference type="GO" id="GO:0032790">
    <property type="term" value="P:ribosome disassembly"/>
    <property type="evidence" value="ECO:0007669"/>
    <property type="project" value="TreeGrafter"/>
</dbReference>